<dbReference type="Proteomes" id="UP001596004">
    <property type="component" value="Unassembled WGS sequence"/>
</dbReference>
<dbReference type="Pfam" id="PF04434">
    <property type="entry name" value="SWIM"/>
    <property type="match status" value="1"/>
</dbReference>
<organism evidence="3 4">
    <name type="scientific">Sphaerisporangium dianthi</name>
    <dbReference type="NCBI Taxonomy" id="1436120"/>
    <lineage>
        <taxon>Bacteria</taxon>
        <taxon>Bacillati</taxon>
        <taxon>Actinomycetota</taxon>
        <taxon>Actinomycetes</taxon>
        <taxon>Streptosporangiales</taxon>
        <taxon>Streptosporangiaceae</taxon>
        <taxon>Sphaerisporangium</taxon>
    </lineage>
</organism>
<dbReference type="RefSeq" id="WP_380840971.1">
    <property type="nucleotide sequence ID" value="NZ_JBHSFP010000009.1"/>
</dbReference>
<proteinExistence type="predicted"/>
<reference evidence="4" key="1">
    <citation type="journal article" date="2019" name="Int. J. Syst. Evol. Microbiol.">
        <title>The Global Catalogue of Microorganisms (GCM) 10K type strain sequencing project: providing services to taxonomists for standard genome sequencing and annotation.</title>
        <authorList>
            <consortium name="The Broad Institute Genomics Platform"/>
            <consortium name="The Broad Institute Genome Sequencing Center for Infectious Disease"/>
            <person name="Wu L."/>
            <person name="Ma J."/>
        </authorList>
    </citation>
    <scope>NUCLEOTIDE SEQUENCE [LARGE SCALE GENOMIC DNA]</scope>
    <source>
        <strain evidence="4">CGMCC 4.7132</strain>
    </source>
</reference>
<dbReference type="EMBL" id="JBHSFP010000009">
    <property type="protein sequence ID" value="MFC4532210.1"/>
    <property type="molecule type" value="Genomic_DNA"/>
</dbReference>
<accession>A0ABV9CHB4</accession>
<evidence type="ECO:0000256" key="1">
    <source>
        <dbReference type="PROSITE-ProRule" id="PRU00325"/>
    </source>
</evidence>
<keyword evidence="4" id="KW-1185">Reference proteome</keyword>
<feature type="domain" description="SWIM-type" evidence="2">
    <location>
        <begin position="141"/>
        <end position="169"/>
    </location>
</feature>
<dbReference type="PANTHER" id="PTHR38133:SF1">
    <property type="entry name" value="SLR1429 PROTEIN"/>
    <property type="match status" value="1"/>
</dbReference>
<dbReference type="PROSITE" id="PS50966">
    <property type="entry name" value="ZF_SWIM"/>
    <property type="match status" value="1"/>
</dbReference>
<keyword evidence="1" id="KW-0863">Zinc-finger</keyword>
<name>A0ABV9CHB4_9ACTN</name>
<keyword evidence="1" id="KW-0479">Metal-binding</keyword>
<comment type="caution">
    <text evidence="3">The sequence shown here is derived from an EMBL/GenBank/DDBJ whole genome shotgun (WGS) entry which is preliminary data.</text>
</comment>
<sequence>MPVGKDGWFEAAAPIRVEGGIQARSRRGSIGEQWWSRRFVDILEGICDSGRLGRGRAYARKGQVLQIDLAAGEVKAKVQGSRPAPYRVSIRIPAYGPQAWAGIQEALAGQALYRAKLLAGEMPAEIVEVFDGLGLPLFPAGPAELDMDCSCPDWGFPCKHLSAVLYLLGEAFDEDPFLVLAWRGRAKEPLLDALRGTAGDDEEPPDPLHVDDVPFAERLDDFYTPSAPLGRLRPRPAASSAPPELLLRALEPPAVKVRHIPLMDILRPAYRRLSAPD</sequence>
<evidence type="ECO:0000259" key="2">
    <source>
        <dbReference type="PROSITE" id="PS50966"/>
    </source>
</evidence>
<dbReference type="InterPro" id="IPR007527">
    <property type="entry name" value="Znf_SWIM"/>
</dbReference>
<keyword evidence="1" id="KW-0862">Zinc</keyword>
<evidence type="ECO:0000313" key="4">
    <source>
        <dbReference type="Proteomes" id="UP001596004"/>
    </source>
</evidence>
<gene>
    <name evidence="3" type="ORF">ACFO60_15670</name>
</gene>
<evidence type="ECO:0000313" key="3">
    <source>
        <dbReference type="EMBL" id="MFC4532210.1"/>
    </source>
</evidence>
<protein>
    <submittedName>
        <fullName evidence="3">SWIM zinc finger family protein</fullName>
    </submittedName>
</protein>
<dbReference type="PANTHER" id="PTHR38133">
    <property type="entry name" value="SLR1429 PROTEIN"/>
    <property type="match status" value="1"/>
</dbReference>